<reference evidence="1 2" key="1">
    <citation type="journal article" date="2021" name="Hortic Res">
        <title>High-quality reference genome and annotation aids understanding of berry development for evergreen blueberry (Vaccinium darrowii).</title>
        <authorList>
            <person name="Yu J."/>
            <person name="Hulse-Kemp A.M."/>
            <person name="Babiker E."/>
            <person name="Staton M."/>
        </authorList>
    </citation>
    <scope>NUCLEOTIDE SEQUENCE [LARGE SCALE GENOMIC DNA]</scope>
    <source>
        <strain evidence="2">cv. NJ 8807/NJ 8810</strain>
        <tissue evidence="1">Young leaf</tissue>
    </source>
</reference>
<organism evidence="1 2">
    <name type="scientific">Vaccinium darrowii</name>
    <dbReference type="NCBI Taxonomy" id="229202"/>
    <lineage>
        <taxon>Eukaryota</taxon>
        <taxon>Viridiplantae</taxon>
        <taxon>Streptophyta</taxon>
        <taxon>Embryophyta</taxon>
        <taxon>Tracheophyta</taxon>
        <taxon>Spermatophyta</taxon>
        <taxon>Magnoliopsida</taxon>
        <taxon>eudicotyledons</taxon>
        <taxon>Gunneridae</taxon>
        <taxon>Pentapetalae</taxon>
        <taxon>asterids</taxon>
        <taxon>Ericales</taxon>
        <taxon>Ericaceae</taxon>
        <taxon>Vaccinioideae</taxon>
        <taxon>Vaccinieae</taxon>
        <taxon>Vaccinium</taxon>
    </lineage>
</organism>
<comment type="caution">
    <text evidence="1">The sequence shown here is derived from an EMBL/GenBank/DDBJ whole genome shotgun (WGS) entry which is preliminary data.</text>
</comment>
<evidence type="ECO:0000313" key="1">
    <source>
        <dbReference type="EMBL" id="KAH7861395.1"/>
    </source>
</evidence>
<sequence>MSVMDVDATVSIPFSLVDEIAEDSPTAEDGLQLGDQIVNFGNVESGDNLLPKLASEAKSNQGHGISVVVLRQAALVNLIVNT</sequence>
<gene>
    <name evidence="1" type="ORF">Vadar_025577</name>
</gene>
<accession>A0ACB7Z6I0</accession>
<proteinExistence type="predicted"/>
<protein>
    <submittedName>
        <fullName evidence="1">Uncharacterized protein</fullName>
    </submittedName>
</protein>
<keyword evidence="2" id="KW-1185">Reference proteome</keyword>
<evidence type="ECO:0000313" key="2">
    <source>
        <dbReference type="Proteomes" id="UP000828048"/>
    </source>
</evidence>
<dbReference type="EMBL" id="CM037154">
    <property type="protein sequence ID" value="KAH7861395.1"/>
    <property type="molecule type" value="Genomic_DNA"/>
</dbReference>
<name>A0ACB7Z6I0_9ERIC</name>
<dbReference type="Proteomes" id="UP000828048">
    <property type="component" value="Chromosome 4"/>
</dbReference>